<dbReference type="Proteomes" id="UP000547822">
    <property type="component" value="Unassembled WGS sequence"/>
</dbReference>
<evidence type="ECO:0000313" key="3">
    <source>
        <dbReference type="EMBL" id="NWJ56636.1"/>
    </source>
</evidence>
<evidence type="ECO:0000313" key="5">
    <source>
        <dbReference type="EMBL" id="NWK00633.1"/>
    </source>
</evidence>
<dbReference type="EMBL" id="JACATD010000001">
    <property type="protein sequence ID" value="NWK00633.1"/>
    <property type="molecule type" value="Genomic_DNA"/>
</dbReference>
<dbReference type="Proteomes" id="UP000520052">
    <property type="component" value="Unassembled WGS sequence"/>
</dbReference>
<evidence type="ECO:0000313" key="12">
    <source>
        <dbReference type="Proteomes" id="UP000563820"/>
    </source>
</evidence>
<dbReference type="Gene3D" id="1.25.10.10">
    <property type="entry name" value="Leucine-rich Repeat Variant"/>
    <property type="match status" value="1"/>
</dbReference>
<dbReference type="EMBL" id="JACATG010000001">
    <property type="protein sequence ID" value="NWK13081.1"/>
    <property type="molecule type" value="Genomic_DNA"/>
</dbReference>
<sequence length="185" mass="20742">MENILKVLELGSSEEKIKILETLDNTDNPEILEKIILKLDDDDIQVRGEAFSSLVLNENKISNFLIKSLNSTSKNIRGFASLVLANRNEITAIPEIIKLAKDERSMVRSCAIGALGYLKAQEAKEIFLESLLDCNLEVRKSAIQAVIDLNITISEKKIMEIIKEKDLKIEKLLSQLKKYSGPEGI</sequence>
<evidence type="ECO:0000313" key="1">
    <source>
        <dbReference type="EMBL" id="NWJ19795.1"/>
    </source>
</evidence>
<dbReference type="EMBL" id="JACATH010000002">
    <property type="protein sequence ID" value="NWJ56636.1"/>
    <property type="molecule type" value="Genomic_DNA"/>
</dbReference>
<gene>
    <name evidence="5" type="ORF">HX840_01800</name>
    <name evidence="2" type="ORF">HX848_02155</name>
    <name evidence="6" type="ORF">HX852_00090</name>
    <name evidence="7" type="ORF">HX853_00305</name>
    <name evidence="4" type="ORF">HX854_02330</name>
    <name evidence="3" type="ORF">HX858_02555</name>
    <name evidence="1" type="ORF">HX860_01775</name>
</gene>
<dbReference type="InterPro" id="IPR016024">
    <property type="entry name" value="ARM-type_fold"/>
</dbReference>
<protein>
    <submittedName>
        <fullName evidence="5">HEAT repeat domain-containing protein</fullName>
    </submittedName>
</protein>
<comment type="caution">
    <text evidence="5">The sequence shown here is derived from an EMBL/GenBank/DDBJ whole genome shotgun (WGS) entry which is preliminary data.</text>
</comment>
<dbReference type="AlphaFoldDB" id="A0A7K4NHI6"/>
<name>A0A7K4NHI6_9ARCH</name>
<dbReference type="EMBL" id="JACATE010000002">
    <property type="protein sequence ID" value="NWJ28190.1"/>
    <property type="molecule type" value="Genomic_DNA"/>
</dbReference>
<dbReference type="Proteomes" id="UP000575480">
    <property type="component" value="Unassembled WGS sequence"/>
</dbReference>
<dbReference type="EMBL" id="JACATI010000001">
    <property type="protein sequence ID" value="NWJ19795.1"/>
    <property type="molecule type" value="Genomic_DNA"/>
</dbReference>
<dbReference type="Proteomes" id="UP000563820">
    <property type="component" value="Unassembled WGS sequence"/>
</dbReference>
<proteinExistence type="predicted"/>
<dbReference type="InterPro" id="IPR011989">
    <property type="entry name" value="ARM-like"/>
</dbReference>
<dbReference type="EMBL" id="JACATC010000002">
    <property type="protein sequence ID" value="NWJ83563.1"/>
    <property type="molecule type" value="Genomic_DNA"/>
</dbReference>
<evidence type="ECO:0000313" key="4">
    <source>
        <dbReference type="EMBL" id="NWJ83563.1"/>
    </source>
</evidence>
<dbReference type="Proteomes" id="UP000587702">
    <property type="component" value="Unassembled WGS sequence"/>
</dbReference>
<evidence type="ECO:0000313" key="14">
    <source>
        <dbReference type="Proteomes" id="UP000587702"/>
    </source>
</evidence>
<evidence type="ECO:0000313" key="13">
    <source>
        <dbReference type="Proteomes" id="UP000575480"/>
    </source>
</evidence>
<evidence type="ECO:0000313" key="8">
    <source>
        <dbReference type="Proteomes" id="UP000520052"/>
    </source>
</evidence>
<accession>A0A7K4NHI6</accession>
<evidence type="ECO:0000313" key="6">
    <source>
        <dbReference type="EMBL" id="NWK08201.1"/>
    </source>
</evidence>
<dbReference type="Proteomes" id="UP000549797">
    <property type="component" value="Unassembled WGS sequence"/>
</dbReference>
<reference evidence="5" key="2">
    <citation type="submission" date="2020-06" db="EMBL/GenBank/DDBJ databases">
        <authorList>
            <person name="Wang Y."/>
        </authorList>
    </citation>
    <scope>NUCLEOTIDE SEQUENCE</scope>
    <source>
        <strain evidence="6">D1a</strain>
        <strain evidence="1">L14</strain>
        <strain evidence="3">L15a</strain>
        <strain evidence="7">L19a</strain>
        <strain evidence="2">T1L11</strain>
        <strain evidence="5">T1L9</strain>
        <strain evidence="4">T3L1</strain>
    </source>
</reference>
<evidence type="ECO:0000313" key="9">
    <source>
        <dbReference type="Proteomes" id="UP000535457"/>
    </source>
</evidence>
<evidence type="ECO:0000313" key="10">
    <source>
        <dbReference type="Proteomes" id="UP000547822"/>
    </source>
</evidence>
<organism evidence="5 10">
    <name type="scientific">Marine Group I thaumarchaeote</name>
    <dbReference type="NCBI Taxonomy" id="2511932"/>
    <lineage>
        <taxon>Archaea</taxon>
        <taxon>Nitrososphaerota</taxon>
        <taxon>Marine Group I</taxon>
    </lineage>
</organism>
<dbReference type="Pfam" id="PF13646">
    <property type="entry name" value="HEAT_2"/>
    <property type="match status" value="1"/>
</dbReference>
<evidence type="ECO:0000313" key="2">
    <source>
        <dbReference type="EMBL" id="NWJ28190.1"/>
    </source>
</evidence>
<dbReference type="Proteomes" id="UP000535457">
    <property type="component" value="Unassembled WGS sequence"/>
</dbReference>
<dbReference type="EMBL" id="JACATJ010000001">
    <property type="protein sequence ID" value="NWK08201.1"/>
    <property type="molecule type" value="Genomic_DNA"/>
</dbReference>
<evidence type="ECO:0000313" key="11">
    <source>
        <dbReference type="Proteomes" id="UP000549797"/>
    </source>
</evidence>
<evidence type="ECO:0000313" key="7">
    <source>
        <dbReference type="EMBL" id="NWK13081.1"/>
    </source>
</evidence>
<reference evidence="8 9" key="1">
    <citation type="journal article" date="2019" name="Environ. Microbiol.">
        <title>Genomics insights into ecotype formation of ammonia-oxidizing archaea in the deep ocean.</title>
        <authorList>
            <person name="Wang Y."/>
            <person name="Huang J.M."/>
            <person name="Cui G.J."/>
            <person name="Nunoura T."/>
            <person name="Takaki Y."/>
            <person name="Li W.L."/>
            <person name="Li J."/>
            <person name="Gao Z.M."/>
            <person name="Takai K."/>
            <person name="Zhang A.Q."/>
            <person name="Stepanauskas R."/>
        </authorList>
    </citation>
    <scope>NUCLEOTIDE SEQUENCE [LARGE SCALE GENOMIC DNA]</scope>
    <source>
        <strain evidence="6 11">D1a</strain>
        <strain evidence="1 14">L14</strain>
        <strain evidence="3 13">L15a</strain>
        <strain evidence="7 9">L19a</strain>
        <strain evidence="2 12">T1L11</strain>
        <strain evidence="5 10">T1L9</strain>
        <strain evidence="4 8">T3L1</strain>
    </source>
</reference>
<dbReference type="SUPFAM" id="SSF48371">
    <property type="entry name" value="ARM repeat"/>
    <property type="match status" value="1"/>
</dbReference>